<evidence type="ECO:0000313" key="2">
    <source>
        <dbReference type="EMBL" id="MBM7838347.1"/>
    </source>
</evidence>
<dbReference type="InterPro" id="IPR001387">
    <property type="entry name" value="Cro/C1-type_HTH"/>
</dbReference>
<dbReference type="RefSeq" id="WP_204465522.1">
    <property type="nucleotide sequence ID" value="NZ_JAFBCV010000004.1"/>
</dbReference>
<organism evidence="2 3">
    <name type="scientific">Shouchella xiaoxiensis</name>
    <dbReference type="NCBI Taxonomy" id="766895"/>
    <lineage>
        <taxon>Bacteria</taxon>
        <taxon>Bacillati</taxon>
        <taxon>Bacillota</taxon>
        <taxon>Bacilli</taxon>
        <taxon>Bacillales</taxon>
        <taxon>Bacillaceae</taxon>
        <taxon>Shouchella</taxon>
    </lineage>
</organism>
<keyword evidence="3" id="KW-1185">Reference proteome</keyword>
<dbReference type="SUPFAM" id="SSF47413">
    <property type="entry name" value="lambda repressor-like DNA-binding domains"/>
    <property type="match status" value="1"/>
</dbReference>
<evidence type="ECO:0000259" key="1">
    <source>
        <dbReference type="PROSITE" id="PS50943"/>
    </source>
</evidence>
<reference evidence="2" key="1">
    <citation type="submission" date="2021-01" db="EMBL/GenBank/DDBJ databases">
        <title>Genomic Encyclopedia of Type Strains, Phase IV (KMG-IV): sequencing the most valuable type-strain genomes for metagenomic binning, comparative biology and taxonomic classification.</title>
        <authorList>
            <person name="Goeker M."/>
        </authorList>
    </citation>
    <scope>NUCLEOTIDE SEQUENCE</scope>
    <source>
        <strain evidence="2">DSM 21943</strain>
    </source>
</reference>
<protein>
    <submittedName>
        <fullName evidence="2">Transcriptional regulator with XRE-family HTH domain</fullName>
    </submittedName>
</protein>
<dbReference type="EMBL" id="JAFBCV010000004">
    <property type="protein sequence ID" value="MBM7838347.1"/>
    <property type="molecule type" value="Genomic_DNA"/>
</dbReference>
<sequence>MNREIFRALRLKEGLTQKEFASILGVSTSSVEAIETGRRNISDKVRAKLAQEYPLDESYFTYFDQYEKLQSNPF</sequence>
<gene>
    <name evidence="2" type="ORF">JOC54_001603</name>
</gene>
<dbReference type="Gene3D" id="1.10.260.40">
    <property type="entry name" value="lambda repressor-like DNA-binding domains"/>
    <property type="match status" value="1"/>
</dbReference>
<evidence type="ECO:0000313" key="3">
    <source>
        <dbReference type="Proteomes" id="UP001179280"/>
    </source>
</evidence>
<dbReference type="PROSITE" id="PS50943">
    <property type="entry name" value="HTH_CROC1"/>
    <property type="match status" value="1"/>
</dbReference>
<dbReference type="Pfam" id="PF01381">
    <property type="entry name" value="HTH_3"/>
    <property type="match status" value="1"/>
</dbReference>
<accession>A0ABS2SVS2</accession>
<feature type="domain" description="HTH cro/C1-type" evidence="1">
    <location>
        <begin position="6"/>
        <end position="60"/>
    </location>
</feature>
<dbReference type="CDD" id="cd00093">
    <property type="entry name" value="HTH_XRE"/>
    <property type="match status" value="1"/>
</dbReference>
<dbReference type="Proteomes" id="UP001179280">
    <property type="component" value="Unassembled WGS sequence"/>
</dbReference>
<name>A0ABS2SVS2_9BACI</name>
<comment type="caution">
    <text evidence="2">The sequence shown here is derived from an EMBL/GenBank/DDBJ whole genome shotgun (WGS) entry which is preliminary data.</text>
</comment>
<proteinExistence type="predicted"/>
<dbReference type="SMART" id="SM00530">
    <property type="entry name" value="HTH_XRE"/>
    <property type="match status" value="1"/>
</dbReference>
<dbReference type="InterPro" id="IPR010982">
    <property type="entry name" value="Lambda_DNA-bd_dom_sf"/>
</dbReference>